<protein>
    <submittedName>
        <fullName evidence="1">General secretion pathway protein GspH</fullName>
    </submittedName>
</protein>
<evidence type="ECO:0000313" key="1">
    <source>
        <dbReference type="EMBL" id="ASK53402.1"/>
    </source>
</evidence>
<evidence type="ECO:0000313" key="2">
    <source>
        <dbReference type="Proteomes" id="UP000198371"/>
    </source>
</evidence>
<accession>A0AAU8W989</accession>
<organism evidence="1 2">
    <name type="scientific">Vibrio tarriae</name>
    <dbReference type="NCBI Taxonomy" id="2014742"/>
    <lineage>
        <taxon>Bacteria</taxon>
        <taxon>Pseudomonadati</taxon>
        <taxon>Pseudomonadota</taxon>
        <taxon>Gammaproteobacteria</taxon>
        <taxon>Vibrionales</taxon>
        <taxon>Vibrionaceae</taxon>
        <taxon>Vibrio</taxon>
    </lineage>
</organism>
<dbReference type="EMBL" id="CP022352">
    <property type="protein sequence ID" value="ASK53402.1"/>
    <property type="molecule type" value="Genomic_DNA"/>
</dbReference>
<dbReference type="KEGG" id="vti:CEQ48_00750"/>
<proteinExistence type="predicted"/>
<keyword evidence="2" id="KW-1185">Reference proteome</keyword>
<gene>
    <name evidence="1" type="ORF">CEQ48_00750</name>
</gene>
<name>A0AAU8W989_9VIBR</name>
<sequence length="46" mass="5145">MLDAVLVESAGSSAVSKPLKANKSRCFKVVGCSIRSTWFHKKQHRR</sequence>
<reference evidence="1 2" key="2">
    <citation type="submission" date="2017-06" db="EMBL/GenBank/DDBJ databases">
        <title>Complete genome sequence of Vibrio sp. 2521-89, a close relative of Vibrio cholerae isolated from lake water in New Mexico, USA.</title>
        <authorList>
            <person name="Liang K."/>
            <person name="Orata F.D."/>
            <person name="Winkjer N.S."/>
            <person name="Tarr C.L."/>
            <person name="Boucher Y."/>
        </authorList>
    </citation>
    <scope>NUCLEOTIDE SEQUENCE [LARGE SCALE GENOMIC DNA]</scope>
    <source>
        <strain evidence="1 2">2521-89</strain>
    </source>
</reference>
<dbReference type="AlphaFoldDB" id="A0AAU8W989"/>
<reference evidence="2" key="1">
    <citation type="journal article" date="2017" name="Genome Announc.">
        <title>Complete Genome Sequence of Vibrio sp. Strain 2521-89, a Close Relative of Vibrio cholerae Isolated from Lake Water in New Mexico, USA.</title>
        <authorList>
            <person name="Liang K."/>
            <person name="Orata F.D."/>
            <person name="Winkjer N.S."/>
            <person name="Rowe L.A."/>
            <person name="Tarr C.L."/>
            <person name="Boucher Y."/>
        </authorList>
    </citation>
    <scope>NUCLEOTIDE SEQUENCE [LARGE SCALE GENOMIC DNA]</scope>
    <source>
        <strain evidence="2">2521-89</strain>
    </source>
</reference>
<dbReference type="Proteomes" id="UP000198371">
    <property type="component" value="Chromosome 2"/>
</dbReference>